<dbReference type="Proteomes" id="UP001652461">
    <property type="component" value="Unassembled WGS sequence"/>
</dbReference>
<evidence type="ECO:0000313" key="2">
    <source>
        <dbReference type="EMBL" id="MCU6697773.1"/>
    </source>
</evidence>
<reference evidence="2 3" key="1">
    <citation type="journal article" date="2021" name="ISME Commun">
        <title>Automated analysis of genomic sequences facilitates high-throughput and comprehensive description of bacteria.</title>
        <authorList>
            <person name="Hitch T.C.A."/>
        </authorList>
    </citation>
    <scope>NUCLEOTIDE SEQUENCE [LARGE SCALE GENOMIC DNA]</scope>
    <source>
        <strain evidence="2 3">Sanger_04</strain>
    </source>
</reference>
<accession>A0ABT2RZL3</accession>
<comment type="caution">
    <text evidence="2">The sequence shown here is derived from an EMBL/GenBank/DDBJ whole genome shotgun (WGS) entry which is preliminary data.</text>
</comment>
<dbReference type="RefSeq" id="WP_158364464.1">
    <property type="nucleotide sequence ID" value="NZ_JAOQKC010000019.1"/>
</dbReference>
<keyword evidence="3" id="KW-1185">Reference proteome</keyword>
<gene>
    <name evidence="2" type="ORF">OCV63_12845</name>
</gene>
<evidence type="ECO:0000313" key="3">
    <source>
        <dbReference type="Proteomes" id="UP001652461"/>
    </source>
</evidence>
<dbReference type="InterPro" id="IPR007712">
    <property type="entry name" value="RelE/ParE_toxin"/>
</dbReference>
<name>A0ABT2RZL3_9FIRM</name>
<protein>
    <submittedName>
        <fullName evidence="2">Type II toxin-antitoxin system RelE/ParE family toxin</fullName>
    </submittedName>
</protein>
<dbReference type="InterPro" id="IPR035093">
    <property type="entry name" value="RelE/ParE_toxin_dom_sf"/>
</dbReference>
<dbReference type="EMBL" id="JAOQKC010000019">
    <property type="protein sequence ID" value="MCU6697773.1"/>
    <property type="molecule type" value="Genomic_DNA"/>
</dbReference>
<evidence type="ECO:0000256" key="1">
    <source>
        <dbReference type="ARBA" id="ARBA00022649"/>
    </source>
</evidence>
<proteinExistence type="predicted"/>
<sequence length="87" mass="10241">MRKYEVKITRQALTQMKEITYYISCELCAPEAANILADKMEKAMLTLSELPQKYALLDEENDKVQVMAIIYNKRDQIKQLQNLDRLE</sequence>
<dbReference type="Gene3D" id="3.30.2310.20">
    <property type="entry name" value="RelE-like"/>
    <property type="match status" value="1"/>
</dbReference>
<keyword evidence="1" id="KW-1277">Toxin-antitoxin system</keyword>
<organism evidence="2 3">
    <name type="scientific">Laedolimicola ammoniilytica</name>
    <dbReference type="NCBI Taxonomy" id="2981771"/>
    <lineage>
        <taxon>Bacteria</taxon>
        <taxon>Bacillati</taxon>
        <taxon>Bacillota</taxon>
        <taxon>Clostridia</taxon>
        <taxon>Lachnospirales</taxon>
        <taxon>Lachnospiraceae</taxon>
        <taxon>Laedolimicola</taxon>
    </lineage>
</organism>
<dbReference type="Pfam" id="PF05016">
    <property type="entry name" value="ParE_toxin"/>
    <property type="match status" value="1"/>
</dbReference>